<evidence type="ECO:0000313" key="2">
    <source>
        <dbReference type="EMBL" id="SHH94413.1"/>
    </source>
</evidence>
<dbReference type="Proteomes" id="UP000184079">
    <property type="component" value="Unassembled WGS sequence"/>
</dbReference>
<feature type="transmembrane region" description="Helical" evidence="1">
    <location>
        <begin position="127"/>
        <end position="151"/>
    </location>
</feature>
<organism evidence="2 3">
    <name type="scientific">Virgibacillus chiguensis</name>
    <dbReference type="NCBI Taxonomy" id="411959"/>
    <lineage>
        <taxon>Bacteria</taxon>
        <taxon>Bacillati</taxon>
        <taxon>Bacillota</taxon>
        <taxon>Bacilli</taxon>
        <taxon>Bacillales</taxon>
        <taxon>Bacillaceae</taxon>
        <taxon>Virgibacillus</taxon>
    </lineage>
</organism>
<feature type="transmembrane region" description="Helical" evidence="1">
    <location>
        <begin position="39"/>
        <end position="58"/>
    </location>
</feature>
<gene>
    <name evidence="2" type="ORF">SAMN05421807_1212</name>
</gene>
<feature type="transmembrane region" description="Helical" evidence="1">
    <location>
        <begin position="101"/>
        <end position="120"/>
    </location>
</feature>
<keyword evidence="1" id="KW-0472">Membrane</keyword>
<proteinExistence type="predicted"/>
<keyword evidence="1" id="KW-0812">Transmembrane</keyword>
<protein>
    <submittedName>
        <fullName evidence="2">Uncharacterized protein</fullName>
    </submittedName>
</protein>
<sequence>MIIVKVALIHMAYFIALIILSVLSFFTIFGAGFVGGIDLYTLIIPFIFSVLWLCDYIWRMLSMNPNKIQLIRPTKDWAFISLFLSGICIVFSLFLSTLLPVLGISIILLLSWYFLLYGYIKKKSKDALRALGSILFIVSLVFAYLICRYYMTI</sequence>
<reference evidence="3" key="1">
    <citation type="submission" date="2016-11" db="EMBL/GenBank/DDBJ databases">
        <authorList>
            <person name="Varghese N."/>
            <person name="Submissions S."/>
        </authorList>
    </citation>
    <scope>NUCLEOTIDE SEQUENCE [LARGE SCALE GENOMIC DNA]</scope>
    <source>
        <strain evidence="3">CGMCC 1.6496</strain>
    </source>
</reference>
<feature type="transmembrane region" description="Helical" evidence="1">
    <location>
        <begin position="12"/>
        <end position="33"/>
    </location>
</feature>
<dbReference type="EMBL" id="FQXD01000021">
    <property type="protein sequence ID" value="SHH94413.1"/>
    <property type="molecule type" value="Genomic_DNA"/>
</dbReference>
<keyword evidence="3" id="KW-1185">Reference proteome</keyword>
<evidence type="ECO:0000313" key="3">
    <source>
        <dbReference type="Proteomes" id="UP000184079"/>
    </source>
</evidence>
<dbReference type="AlphaFoldDB" id="A0A1M5X5D0"/>
<feature type="transmembrane region" description="Helical" evidence="1">
    <location>
        <begin position="78"/>
        <end position="95"/>
    </location>
</feature>
<accession>A0A1M5X5D0</accession>
<keyword evidence="1" id="KW-1133">Transmembrane helix</keyword>
<name>A0A1M5X5D0_9BACI</name>
<evidence type="ECO:0000256" key="1">
    <source>
        <dbReference type="SAM" id="Phobius"/>
    </source>
</evidence>